<evidence type="ECO:0000313" key="6">
    <source>
        <dbReference type="EMBL" id="EYU27623.1"/>
    </source>
</evidence>
<evidence type="ECO:0000313" key="7">
    <source>
        <dbReference type="Proteomes" id="UP000030748"/>
    </source>
</evidence>
<dbReference type="KEGG" id="egt:105968307"/>
<dbReference type="GO" id="GO:0004857">
    <property type="term" value="F:enzyme inhibitor activity"/>
    <property type="evidence" value="ECO:0007669"/>
    <property type="project" value="InterPro"/>
</dbReference>
<dbReference type="CDD" id="cd14859">
    <property type="entry name" value="PMEI_like"/>
    <property type="match status" value="1"/>
</dbReference>
<dbReference type="AlphaFoldDB" id="A0A022QK25"/>
<dbReference type="eggNOG" id="ENOG502S1QM">
    <property type="taxonomic scope" value="Eukaryota"/>
</dbReference>
<comment type="similarity">
    <text evidence="3">Belongs to the PMEI family.</text>
</comment>
<keyword evidence="2" id="KW-1015">Disulfide bond</keyword>
<dbReference type="PANTHER" id="PTHR35357:SF8">
    <property type="entry name" value="OS01G0111000 PROTEIN"/>
    <property type="match status" value="1"/>
</dbReference>
<evidence type="ECO:0000256" key="1">
    <source>
        <dbReference type="ARBA" id="ARBA00022729"/>
    </source>
</evidence>
<keyword evidence="1 4" id="KW-0732">Signal</keyword>
<evidence type="ECO:0000259" key="5">
    <source>
        <dbReference type="SMART" id="SM00856"/>
    </source>
</evidence>
<organism evidence="6 7">
    <name type="scientific">Erythranthe guttata</name>
    <name type="common">Yellow monkey flower</name>
    <name type="synonym">Mimulus guttatus</name>
    <dbReference type="NCBI Taxonomy" id="4155"/>
    <lineage>
        <taxon>Eukaryota</taxon>
        <taxon>Viridiplantae</taxon>
        <taxon>Streptophyta</taxon>
        <taxon>Embryophyta</taxon>
        <taxon>Tracheophyta</taxon>
        <taxon>Spermatophyta</taxon>
        <taxon>Magnoliopsida</taxon>
        <taxon>eudicotyledons</taxon>
        <taxon>Gunneridae</taxon>
        <taxon>Pentapetalae</taxon>
        <taxon>asterids</taxon>
        <taxon>lamiids</taxon>
        <taxon>Lamiales</taxon>
        <taxon>Phrymaceae</taxon>
        <taxon>Erythranthe</taxon>
    </lineage>
</organism>
<evidence type="ECO:0000256" key="4">
    <source>
        <dbReference type="SAM" id="SignalP"/>
    </source>
</evidence>
<dbReference type="InterPro" id="IPR035513">
    <property type="entry name" value="Invertase/methylesterase_inhib"/>
</dbReference>
<feature type="signal peptide" evidence="4">
    <location>
        <begin position="1"/>
        <end position="26"/>
    </location>
</feature>
<dbReference type="Pfam" id="PF04043">
    <property type="entry name" value="PMEI"/>
    <property type="match status" value="1"/>
</dbReference>
<dbReference type="NCBIfam" id="TIGR01614">
    <property type="entry name" value="PME_inhib"/>
    <property type="match status" value="1"/>
</dbReference>
<sequence>MAILRTTLPIIAAICLLLPCPPFSSAADKSYELATKVCKNTTDFDFCRGVVFPDPRAAAADRVDLAYIIFNLTYINSTSTQEYIEREIKSIGGGDAALLEGLKKCRDYYKEATRTLLYDMLGDLDSDSYSGFDKASLRVKEQATACVLGLRHSGGGSPAMRKRNGVLVKLADVCYAVSLLFPYS</sequence>
<dbReference type="PANTHER" id="PTHR35357">
    <property type="entry name" value="OS02G0537100 PROTEIN"/>
    <property type="match status" value="1"/>
</dbReference>
<dbReference type="SMART" id="SM00856">
    <property type="entry name" value="PMEI"/>
    <property type="match status" value="1"/>
</dbReference>
<protein>
    <recommendedName>
        <fullName evidence="5">Pectinesterase inhibitor domain-containing protein</fullName>
    </recommendedName>
</protein>
<dbReference type="EMBL" id="KI631456">
    <property type="protein sequence ID" value="EYU27623.1"/>
    <property type="molecule type" value="Genomic_DNA"/>
</dbReference>
<dbReference type="Proteomes" id="UP000030748">
    <property type="component" value="Unassembled WGS sequence"/>
</dbReference>
<name>A0A022QK25_ERYGU</name>
<feature type="domain" description="Pectinesterase inhibitor" evidence="5">
    <location>
        <begin position="29"/>
        <end position="177"/>
    </location>
</feature>
<accession>A0A022QK25</accession>
<dbReference type="Gene3D" id="1.20.140.40">
    <property type="entry name" value="Invertase/pectin methylesterase inhibitor family protein"/>
    <property type="match status" value="1"/>
</dbReference>
<feature type="chain" id="PRO_5001506934" description="Pectinesterase inhibitor domain-containing protein" evidence="4">
    <location>
        <begin position="27"/>
        <end position="184"/>
    </location>
</feature>
<dbReference type="PhylomeDB" id="A0A022QK25"/>
<evidence type="ECO:0000256" key="2">
    <source>
        <dbReference type="ARBA" id="ARBA00023157"/>
    </source>
</evidence>
<keyword evidence="7" id="KW-1185">Reference proteome</keyword>
<dbReference type="OrthoDB" id="1899876at2759"/>
<gene>
    <name evidence="6" type="ORF">MIMGU_mgv1a018344mg</name>
</gene>
<proteinExistence type="inferred from homology"/>
<evidence type="ECO:0000256" key="3">
    <source>
        <dbReference type="ARBA" id="ARBA00038471"/>
    </source>
</evidence>
<dbReference type="SUPFAM" id="SSF101148">
    <property type="entry name" value="Plant invertase/pectin methylesterase inhibitor"/>
    <property type="match status" value="1"/>
</dbReference>
<dbReference type="InterPro" id="IPR006501">
    <property type="entry name" value="Pectinesterase_inhib_dom"/>
</dbReference>
<reference evidence="6 7" key="1">
    <citation type="journal article" date="2013" name="Proc. Natl. Acad. Sci. U.S.A.">
        <title>Fine-scale variation in meiotic recombination in Mimulus inferred from population shotgun sequencing.</title>
        <authorList>
            <person name="Hellsten U."/>
            <person name="Wright K.M."/>
            <person name="Jenkins J."/>
            <person name="Shu S."/>
            <person name="Yuan Y."/>
            <person name="Wessler S.R."/>
            <person name="Schmutz J."/>
            <person name="Willis J.H."/>
            <person name="Rokhsar D.S."/>
        </authorList>
    </citation>
    <scope>NUCLEOTIDE SEQUENCE [LARGE SCALE GENOMIC DNA]</scope>
    <source>
        <strain evidence="7">cv. DUN x IM62</strain>
    </source>
</reference>